<protein>
    <recommendedName>
        <fullName evidence="1">Ribosomal RNA large subunit methyltransferase J</fullName>
        <ecNumber evidence="1">2.1.1.266</ecNumber>
    </recommendedName>
    <alternativeName>
        <fullName evidence="1">23S rRNA (adenine(2030)-N6)-methyltransferase</fullName>
    </alternativeName>
    <alternativeName>
        <fullName evidence="1">23S rRNA m6A2030 methyltransferase</fullName>
    </alternativeName>
</protein>
<dbReference type="Gene3D" id="3.40.50.150">
    <property type="entry name" value="Vaccinia Virus protein VP39"/>
    <property type="match status" value="1"/>
</dbReference>
<keyword evidence="1 2" id="KW-0808">Transferase</keyword>
<feature type="binding site" evidence="1">
    <location>
        <position position="18"/>
    </location>
    <ligand>
        <name>S-adenosyl-L-methionine</name>
        <dbReference type="ChEBI" id="CHEBI:59789"/>
    </ligand>
</feature>
<reference evidence="2 3" key="1">
    <citation type="submission" date="2018-06" db="EMBL/GenBank/DDBJ databases">
        <title>Draft sequence of Acidithiobacillus ferrooxidans CCM 4253.</title>
        <authorList>
            <person name="Moya-Beltran A."/>
            <person name="Castro M."/>
            <person name="Covarrubias P.C."/>
            <person name="Issotta F."/>
            <person name="Janiczek O."/>
            <person name="Mandl M."/>
            <person name="Kucera J."/>
            <person name="Quatrini R."/>
        </authorList>
    </citation>
    <scope>NUCLEOTIDE SEQUENCE [LARGE SCALE GENOMIC DNA]</scope>
    <source>
        <strain evidence="2 3">CCM 4253</strain>
    </source>
</reference>
<dbReference type="InterPro" id="IPR002052">
    <property type="entry name" value="DNA_methylase_N6_adenine_CS"/>
</dbReference>
<dbReference type="EC" id="2.1.1.266" evidence="1"/>
<dbReference type="PANTHER" id="PTHR37426:SF1">
    <property type="entry name" value="RIBOSOMAL RNA LARGE SUBUNIT METHYLTRANSFERASE J"/>
    <property type="match status" value="1"/>
</dbReference>
<dbReference type="HAMAP" id="MF_00934">
    <property type="entry name" value="23SrRNA_methyltr_J"/>
    <property type="match status" value="1"/>
</dbReference>
<feature type="binding site" evidence="1">
    <location>
        <position position="112"/>
    </location>
    <ligand>
        <name>S-adenosyl-L-methionine</name>
        <dbReference type="ChEBI" id="CHEBI:59789"/>
    </ligand>
</feature>
<dbReference type="InterPro" id="IPR007473">
    <property type="entry name" value="RlmJ"/>
</dbReference>
<comment type="subunit">
    <text evidence="1">Monomer.</text>
</comment>
<comment type="similarity">
    <text evidence="1">Belongs to the RlmJ family.</text>
</comment>
<evidence type="ECO:0000313" key="3">
    <source>
        <dbReference type="Proteomes" id="UP000248886"/>
    </source>
</evidence>
<dbReference type="GO" id="GO:0003723">
    <property type="term" value="F:RNA binding"/>
    <property type="evidence" value="ECO:0007669"/>
    <property type="project" value="UniProtKB-UniRule"/>
</dbReference>
<dbReference type="EMBL" id="QKQP01000001">
    <property type="protein sequence ID" value="PZD82800.1"/>
    <property type="molecule type" value="Genomic_DNA"/>
</dbReference>
<dbReference type="SUPFAM" id="SSF53335">
    <property type="entry name" value="S-adenosyl-L-methionine-dependent methyltransferases"/>
    <property type="match status" value="1"/>
</dbReference>
<dbReference type="GO" id="GO:0005829">
    <property type="term" value="C:cytosol"/>
    <property type="evidence" value="ECO:0007669"/>
    <property type="project" value="TreeGrafter"/>
</dbReference>
<evidence type="ECO:0000313" key="2">
    <source>
        <dbReference type="EMBL" id="PZD82800.1"/>
    </source>
</evidence>
<comment type="caution">
    <text evidence="2">The sequence shown here is derived from an EMBL/GenBank/DDBJ whole genome shotgun (WGS) entry which is preliminary data.</text>
</comment>
<organism evidence="2 3">
    <name type="scientific">Acidithiobacillus ferrooxidans</name>
    <name type="common">Thiobacillus ferrooxidans</name>
    <dbReference type="NCBI Taxonomy" id="920"/>
    <lineage>
        <taxon>Bacteria</taxon>
        <taxon>Pseudomonadati</taxon>
        <taxon>Pseudomonadota</taxon>
        <taxon>Acidithiobacillia</taxon>
        <taxon>Acidithiobacillales</taxon>
        <taxon>Acidithiobacillaceae</taxon>
        <taxon>Acidithiobacillus</taxon>
    </lineage>
</organism>
<gene>
    <name evidence="1" type="primary">rlmJ</name>
    <name evidence="2" type="ORF">DN052_07320</name>
</gene>
<dbReference type="Pfam" id="PF04378">
    <property type="entry name" value="RsmJ"/>
    <property type="match status" value="1"/>
</dbReference>
<dbReference type="AlphaFoldDB" id="A0A2W1K8T3"/>
<keyword evidence="1 2" id="KW-0489">Methyltransferase</keyword>
<comment type="function">
    <text evidence="1">Specifically methylates the adenine in position 2030 of 23S rRNA.</text>
</comment>
<evidence type="ECO:0000256" key="1">
    <source>
        <dbReference type="HAMAP-Rule" id="MF_00934"/>
    </source>
</evidence>
<dbReference type="RefSeq" id="WP_009562600.1">
    <property type="nucleotide sequence ID" value="NZ_AP025160.1"/>
</dbReference>
<feature type="site" description="Interaction with substrate rRNA" evidence="1">
    <location>
        <position position="3"/>
    </location>
</feature>
<dbReference type="InterPro" id="IPR029063">
    <property type="entry name" value="SAM-dependent_MTases_sf"/>
</dbReference>
<feature type="binding site" evidence="1">
    <location>
        <position position="94"/>
    </location>
    <ligand>
        <name>S-adenosyl-L-methionine</name>
        <dbReference type="ChEBI" id="CHEBI:59789"/>
    </ligand>
</feature>
<proteinExistence type="inferred from homology"/>
<dbReference type="GeneID" id="65279561"/>
<dbReference type="OrthoDB" id="9791274at2"/>
<keyword evidence="1" id="KW-0698">rRNA processing</keyword>
<comment type="catalytic activity">
    <reaction evidence="1">
        <text>adenosine(2030) in 23S rRNA + S-adenosyl-L-methionine = N(6)-methyladenosine(2030) in 23S rRNA + S-adenosyl-L-homocysteine + H(+)</text>
        <dbReference type="Rhea" id="RHEA:43736"/>
        <dbReference type="Rhea" id="RHEA-COMP:10668"/>
        <dbReference type="Rhea" id="RHEA-COMP:10669"/>
        <dbReference type="ChEBI" id="CHEBI:15378"/>
        <dbReference type="ChEBI" id="CHEBI:57856"/>
        <dbReference type="ChEBI" id="CHEBI:59789"/>
        <dbReference type="ChEBI" id="CHEBI:74411"/>
        <dbReference type="ChEBI" id="CHEBI:74449"/>
        <dbReference type="EC" id="2.1.1.266"/>
    </reaction>
</comment>
<keyword evidence="1" id="KW-0694">RNA-binding</keyword>
<name>A0A2W1K8T3_ACIFR</name>
<dbReference type="Proteomes" id="UP000248886">
    <property type="component" value="Unassembled WGS sequence"/>
</dbReference>
<dbReference type="PROSITE" id="PS00092">
    <property type="entry name" value="N6_MTASE"/>
    <property type="match status" value="1"/>
</dbReference>
<dbReference type="GO" id="GO:0070475">
    <property type="term" value="P:rRNA base methylation"/>
    <property type="evidence" value="ECO:0007669"/>
    <property type="project" value="UniProtKB-UniRule"/>
</dbReference>
<accession>A0A2W1K8T3</accession>
<feature type="binding site" evidence="1">
    <location>
        <begin position="137"/>
        <end position="138"/>
    </location>
    <ligand>
        <name>S-adenosyl-L-methionine</name>
        <dbReference type="ChEBI" id="CHEBI:59789"/>
    </ligand>
</feature>
<keyword evidence="1" id="KW-0949">S-adenosyl-L-methionine</keyword>
<feature type="binding site" evidence="1">
    <location>
        <position position="158"/>
    </location>
    <ligand>
        <name>S-adenosyl-L-methionine</name>
        <dbReference type="ChEBI" id="CHEBI:59789"/>
    </ligand>
</feature>
<dbReference type="OMA" id="TYAIWYP"/>
<dbReference type="GO" id="GO:0036307">
    <property type="term" value="F:23S rRNA (adenine(2030)-N(6))-methyltransferase activity"/>
    <property type="evidence" value="ECO:0007669"/>
    <property type="project" value="UniProtKB-UniRule"/>
</dbReference>
<sequence length="285" mass="31748">MNYDHQYHAGNTADCVKHLALSLTLQTLVRKDSPLAYIETHAGAGRYALGTQGEHLQGVSRLWADRRSLPHAGAWLKIVSNENADGTLRHYPGSPALAAALLRPTDRMVLCEEQPEVATRLRKAIGKRAHTSVVGEDGYRTLFGQIPPPEKRGLVLIDPPFERRDEWERLTDTLIRAYQRWPQGVYLVWYPVKIRGTITRLWQALRERLPAFACELLQMPEEGREQLFGSGLIVVNPPWGLREALAAALTELGPLLSAPQGGGLWSLRCQGWPGPAPKPPVHFNG</sequence>
<dbReference type="PANTHER" id="PTHR37426">
    <property type="entry name" value="RIBOSOMAL RNA LARGE SUBUNIT METHYLTRANSFERASE J"/>
    <property type="match status" value="1"/>
</dbReference>
<feature type="binding site" evidence="1">
    <location>
        <position position="41"/>
    </location>
    <ligand>
        <name>S-adenosyl-L-methionine</name>
        <dbReference type="ChEBI" id="CHEBI:59789"/>
    </ligand>
</feature>
<feature type="active site" description="Proton acceptor" evidence="1">
    <location>
        <position position="158"/>
    </location>
</feature>